<organism evidence="3 4">
    <name type="scientific">Oldenlandia corymbosa var. corymbosa</name>
    <dbReference type="NCBI Taxonomy" id="529605"/>
    <lineage>
        <taxon>Eukaryota</taxon>
        <taxon>Viridiplantae</taxon>
        <taxon>Streptophyta</taxon>
        <taxon>Embryophyta</taxon>
        <taxon>Tracheophyta</taxon>
        <taxon>Spermatophyta</taxon>
        <taxon>Magnoliopsida</taxon>
        <taxon>eudicotyledons</taxon>
        <taxon>Gunneridae</taxon>
        <taxon>Pentapetalae</taxon>
        <taxon>asterids</taxon>
        <taxon>lamiids</taxon>
        <taxon>Gentianales</taxon>
        <taxon>Rubiaceae</taxon>
        <taxon>Rubioideae</taxon>
        <taxon>Spermacoceae</taxon>
        <taxon>Hedyotis-Oldenlandia complex</taxon>
        <taxon>Oldenlandia</taxon>
    </lineage>
</organism>
<dbReference type="AlphaFoldDB" id="A0AAV1C3Q1"/>
<dbReference type="SUPFAM" id="SSF48452">
    <property type="entry name" value="TPR-like"/>
    <property type="match status" value="1"/>
</dbReference>
<sequence>MLKALKLSNVLQKSNRIWTGFSFFSTQTLFSRILSPRGNAKVSIVPILERWDQEGRPIQESDSRTLLKLLRNKNRYAHALQLAEWMTKDSKLSPGDVAVRLDLISRVHGLEEAEKYFSSLPDTLVTFKVYGSLLNCYAQRREVGKAEAIMQTMRSLDCDMSLSYSLMLNLYLQLGKRQKFDKLVQEMEEKGINFCQAMFCVMLNAYATDSNIQAMEKLFKKMENDPLARVNWDVYCVVAKGYLRAGLADKASEMLMKAEKLVGRDGRLASRILLSMYASLGEKDKVLQIWNKHKKRGNVANTDYFYIMSCLVRLDDIDGAEKVFQEWESAKTKHEFRIPNSLINAYSKKGLLPKAEALFNRAVDSGRKVRSNKWNHLATMYCKDNQMDNAVDSMRKAVVAHQGHDWKLNDSTLRACLEYLKQKGDTEHEEFAKLLDKHGIVLNEFAETHENGGSDTGTIDELQANHEELDFLSSGSNAARD</sequence>
<dbReference type="GO" id="GO:0003729">
    <property type="term" value="F:mRNA binding"/>
    <property type="evidence" value="ECO:0007669"/>
    <property type="project" value="UniProtKB-ARBA"/>
</dbReference>
<evidence type="ECO:0000256" key="2">
    <source>
        <dbReference type="ARBA" id="ARBA00022737"/>
    </source>
</evidence>
<dbReference type="EMBL" id="OX459118">
    <property type="protein sequence ID" value="CAI9089412.1"/>
    <property type="molecule type" value="Genomic_DNA"/>
</dbReference>
<protein>
    <submittedName>
        <fullName evidence="3">OLC1v1023981C1</fullName>
    </submittedName>
</protein>
<dbReference type="Pfam" id="PF13812">
    <property type="entry name" value="PPR_3"/>
    <property type="match status" value="1"/>
</dbReference>
<evidence type="ECO:0000256" key="1">
    <source>
        <dbReference type="ARBA" id="ARBA00007626"/>
    </source>
</evidence>
<gene>
    <name evidence="3" type="ORF">OLC1_LOCUS1760</name>
</gene>
<dbReference type="Proteomes" id="UP001161247">
    <property type="component" value="Chromosome 1"/>
</dbReference>
<dbReference type="Pfam" id="PF01535">
    <property type="entry name" value="PPR"/>
    <property type="match status" value="2"/>
</dbReference>
<dbReference type="PANTHER" id="PTHR45717:SF10">
    <property type="entry name" value="OS10G0501000 PROTEIN"/>
    <property type="match status" value="1"/>
</dbReference>
<dbReference type="Gene3D" id="1.25.40.10">
    <property type="entry name" value="Tetratricopeptide repeat domain"/>
    <property type="match status" value="2"/>
</dbReference>
<name>A0AAV1C3Q1_OLDCO</name>
<accession>A0AAV1C3Q1</accession>
<evidence type="ECO:0000313" key="3">
    <source>
        <dbReference type="EMBL" id="CAI9089412.1"/>
    </source>
</evidence>
<evidence type="ECO:0000313" key="4">
    <source>
        <dbReference type="Proteomes" id="UP001161247"/>
    </source>
</evidence>
<keyword evidence="2" id="KW-0677">Repeat</keyword>
<dbReference type="PANTHER" id="PTHR45717">
    <property type="entry name" value="OS12G0527900 PROTEIN"/>
    <property type="match status" value="1"/>
</dbReference>
<dbReference type="InterPro" id="IPR002885">
    <property type="entry name" value="PPR_rpt"/>
</dbReference>
<proteinExistence type="inferred from homology"/>
<dbReference type="GO" id="GO:0005739">
    <property type="term" value="C:mitochondrion"/>
    <property type="evidence" value="ECO:0007669"/>
    <property type="project" value="TreeGrafter"/>
</dbReference>
<dbReference type="InterPro" id="IPR011990">
    <property type="entry name" value="TPR-like_helical_dom_sf"/>
</dbReference>
<dbReference type="NCBIfam" id="TIGR00756">
    <property type="entry name" value="PPR"/>
    <property type="match status" value="1"/>
</dbReference>
<comment type="similarity">
    <text evidence="1">Belongs to the PPR family. P subfamily.</text>
</comment>
<reference evidence="3" key="1">
    <citation type="submission" date="2023-03" db="EMBL/GenBank/DDBJ databases">
        <authorList>
            <person name="Julca I."/>
        </authorList>
    </citation>
    <scope>NUCLEOTIDE SEQUENCE</scope>
</reference>
<keyword evidence="4" id="KW-1185">Reference proteome</keyword>